<gene>
    <name evidence="1" type="ORF">Dsi01nite_036730</name>
</gene>
<evidence type="ECO:0000313" key="2">
    <source>
        <dbReference type="Proteomes" id="UP000660611"/>
    </source>
</evidence>
<keyword evidence="2" id="KW-1185">Reference proteome</keyword>
<dbReference type="EMBL" id="BONQ01000055">
    <property type="protein sequence ID" value="GIG45632.1"/>
    <property type="molecule type" value="Genomic_DNA"/>
</dbReference>
<evidence type="ECO:0000313" key="1">
    <source>
        <dbReference type="EMBL" id="GIG45632.1"/>
    </source>
</evidence>
<reference evidence="1" key="1">
    <citation type="submission" date="2021-01" db="EMBL/GenBank/DDBJ databases">
        <title>Whole genome shotgun sequence of Dactylosporangium siamense NBRC 106093.</title>
        <authorList>
            <person name="Komaki H."/>
            <person name="Tamura T."/>
        </authorList>
    </citation>
    <scope>NUCLEOTIDE SEQUENCE</scope>
    <source>
        <strain evidence="1">NBRC 106093</strain>
    </source>
</reference>
<dbReference type="Proteomes" id="UP000660611">
    <property type="component" value="Unassembled WGS sequence"/>
</dbReference>
<dbReference type="AlphaFoldDB" id="A0A919PL92"/>
<dbReference type="RefSeq" id="WP_203847438.1">
    <property type="nucleotide sequence ID" value="NZ_BAAAVW010000011.1"/>
</dbReference>
<comment type="caution">
    <text evidence="1">The sequence shown here is derived from an EMBL/GenBank/DDBJ whole genome shotgun (WGS) entry which is preliminary data.</text>
</comment>
<accession>A0A919PL92</accession>
<protein>
    <submittedName>
        <fullName evidence="1">Uncharacterized protein</fullName>
    </submittedName>
</protein>
<organism evidence="1 2">
    <name type="scientific">Dactylosporangium siamense</name>
    <dbReference type="NCBI Taxonomy" id="685454"/>
    <lineage>
        <taxon>Bacteria</taxon>
        <taxon>Bacillati</taxon>
        <taxon>Actinomycetota</taxon>
        <taxon>Actinomycetes</taxon>
        <taxon>Micromonosporales</taxon>
        <taxon>Micromonosporaceae</taxon>
        <taxon>Dactylosporangium</taxon>
    </lineage>
</organism>
<name>A0A919PL92_9ACTN</name>
<proteinExistence type="predicted"/>
<sequence length="53" mass="5551">MNGPGETLAETVAASLERLAEQLGTGQDAGDSYGVLLSLYRADVPDLPEDTKD</sequence>